<reference evidence="1" key="1">
    <citation type="submission" date="2019-12" db="EMBL/GenBank/DDBJ databases">
        <title>Comparative genomics gives insights into the taxonomy of the Azoarcus-Aromatoleum group and reveals separate origins of nif in the plant-associated Azoarcus and non-plant-associated Aromatoleum sub-groups.</title>
        <authorList>
            <person name="Lafos M."/>
            <person name="Maluk M."/>
            <person name="Batista M."/>
            <person name="Junghare M."/>
            <person name="Carmona M."/>
            <person name="Faoro H."/>
            <person name="Cruz L.M."/>
            <person name="Battistoni F."/>
            <person name="De Souza E."/>
            <person name="Pedrosa F."/>
            <person name="Chen W.-M."/>
            <person name="Poole P.S."/>
            <person name="Dixon R.A."/>
            <person name="James E.K."/>
        </authorList>
    </citation>
    <scope>NUCLEOTIDE SEQUENCE</scope>
    <source>
        <strain evidence="1">NSC3</strain>
    </source>
</reference>
<evidence type="ECO:0000313" key="1">
    <source>
        <dbReference type="EMBL" id="NMG03096.1"/>
    </source>
</evidence>
<protein>
    <recommendedName>
        <fullName evidence="3">Protein kinase domain-containing protein</fullName>
    </recommendedName>
</protein>
<dbReference type="Proteomes" id="UP000599523">
    <property type="component" value="Unassembled WGS sequence"/>
</dbReference>
<comment type="caution">
    <text evidence="1">The sequence shown here is derived from an EMBL/GenBank/DDBJ whole genome shotgun (WGS) entry which is preliminary data.</text>
</comment>
<dbReference type="SUPFAM" id="SSF51445">
    <property type="entry name" value="(Trans)glycosidases"/>
    <property type="match status" value="1"/>
</dbReference>
<dbReference type="InterPro" id="IPR011009">
    <property type="entry name" value="Kinase-like_dom_sf"/>
</dbReference>
<dbReference type="SUPFAM" id="SSF56112">
    <property type="entry name" value="Protein kinase-like (PK-like)"/>
    <property type="match status" value="1"/>
</dbReference>
<dbReference type="Gene3D" id="3.20.20.80">
    <property type="entry name" value="Glycosidases"/>
    <property type="match status" value="1"/>
</dbReference>
<name>A0A972J8E3_9RHOO</name>
<sequence length="636" mass="72188">MLHILQPFEAARAMPSHAAEAQWRDFLIATLDRFGPRVEIVELCSTINRNRWAGYSLEGFLSAWRIGHEEIRKRNLVLAGPSITDFEPPWTIGILDLLAREGLRPDIHTDNLFAERATEPERWDHKALGSLLAPRVRFNLLKKARLLQRLGAHAGVPRMMSPAAFWTLPRIERMLPDSEQKQADYLSRYMVLCAASGAVARAGWGPLVCHREGLIDDGDHAYPRLERITHYASVTGTACDFRVRPAFHALAAFNRLIPGARYLGRHGHELEVHRFLRDDSEIHVIWTANALAAAACDVYSPADMIKAEWLDRDGNTLSEPPTLFSEALIYASWPKSLTPTLSPQARALPGLRIHRHEGKLHFYYRSPDWHGMVLASNRAEADILMKGLRPDMLQTPAKRADNALRHARNAIWTVTDPRDAHKQLVVKKPIKHHLHKKLLDRLKPSKAVRSWSGAAELLRRGVDTARPVAWFEARGDNLTENWFVCEKIEGGQSVGAIFSQLRSGKAPQRLQDTHILYEMLAAELHRLHDKGVFFRDLSGGNIMMRSGDKVQFALIDTARLRAGKPGSVNLRQRMADLVRACHKLSPPEQQTFIQCYFAVDKRPPPACVRYHLAAYALKTRLKRQIRKTAIYQHLKR</sequence>
<organism evidence="1 2">
    <name type="scientific">Azoarcus taiwanensis</name>
    <dbReference type="NCBI Taxonomy" id="666964"/>
    <lineage>
        <taxon>Bacteria</taxon>
        <taxon>Pseudomonadati</taxon>
        <taxon>Pseudomonadota</taxon>
        <taxon>Betaproteobacteria</taxon>
        <taxon>Rhodocyclales</taxon>
        <taxon>Zoogloeaceae</taxon>
        <taxon>Azoarcus</taxon>
    </lineage>
</organism>
<dbReference type="Pfam" id="PF06293">
    <property type="entry name" value="Kdo"/>
    <property type="match status" value="1"/>
</dbReference>
<evidence type="ECO:0000313" key="2">
    <source>
        <dbReference type="Proteomes" id="UP000599523"/>
    </source>
</evidence>
<accession>A0A972J8E3</accession>
<evidence type="ECO:0008006" key="3">
    <source>
        <dbReference type="Google" id="ProtNLM"/>
    </source>
</evidence>
<dbReference type="InterPro" id="IPR017853">
    <property type="entry name" value="GH"/>
</dbReference>
<dbReference type="EMBL" id="WTVM01000042">
    <property type="protein sequence ID" value="NMG03096.1"/>
    <property type="molecule type" value="Genomic_DNA"/>
</dbReference>
<proteinExistence type="predicted"/>
<dbReference type="AlphaFoldDB" id="A0A972J8E3"/>
<gene>
    <name evidence="1" type="ORF">GPA21_08925</name>
</gene>
<dbReference type="RefSeq" id="WP_168987854.1">
    <property type="nucleotide sequence ID" value="NZ_CAWPHM010000267.1"/>
</dbReference>
<keyword evidence="2" id="KW-1185">Reference proteome</keyword>